<accession>A0A010ZL50</accession>
<name>A0A010ZL50_9ACTN</name>
<keyword evidence="2" id="KW-0472">Membrane</keyword>
<sequence length="400" mass="40460">MRKQHEDDPGVDDRDGGTLTLPGQYEDAPDYDFRVANQDTPTEMLGGNTPPYGVPVVADVPEPPAPPPPYEPPTFTAPAAVPEPPVRDRLWPHLIWEIVLAAAVVTEVLLVLAQDDQVFRGDAGPALMLWVATAILLGSAAALSLRGGMPNVAIGAIAIAAGADYAWLVGAEGHPFGEALAMALAGGALAGLVIALISTTFGVPSWAASLGVAGVLSGVVPALVGYAARPVGGETPNVHVSAEWWLIGAAVISVLGGLLLAQPAFRRFVGRSRPTGDPAKRAGFVASIAAAGALAGSGALAAAAGLLDAANRGTSAGGYTGMAELAMVGFSVALLGGVSAHGRRGGIFGVVLAATLLGLVRLHLDLVGADKWLGAVISGAAIILGLVVTRVMERLGRRPV</sequence>
<feature type="transmembrane region" description="Helical" evidence="2">
    <location>
        <begin position="206"/>
        <end position="224"/>
    </location>
</feature>
<gene>
    <name evidence="3" type="ORF">CryarDRAFT_0409</name>
</gene>
<feature type="transmembrane region" description="Helical" evidence="2">
    <location>
        <begin position="94"/>
        <end position="114"/>
    </location>
</feature>
<feature type="compositionally biased region" description="Basic and acidic residues" evidence="1">
    <location>
        <begin position="1"/>
        <end position="16"/>
    </location>
</feature>
<proteinExistence type="predicted"/>
<dbReference type="AlphaFoldDB" id="A0A010ZL50"/>
<feature type="transmembrane region" description="Helical" evidence="2">
    <location>
        <begin position="319"/>
        <end position="338"/>
    </location>
</feature>
<organism evidence="3 4">
    <name type="scientific">Cryptosporangium arvum DSM 44712</name>
    <dbReference type="NCBI Taxonomy" id="927661"/>
    <lineage>
        <taxon>Bacteria</taxon>
        <taxon>Bacillati</taxon>
        <taxon>Actinomycetota</taxon>
        <taxon>Actinomycetes</taxon>
        <taxon>Cryptosporangiales</taxon>
        <taxon>Cryptosporangiaceae</taxon>
        <taxon>Cryptosporangium</taxon>
    </lineage>
</organism>
<feature type="transmembrane region" description="Helical" evidence="2">
    <location>
        <begin position="152"/>
        <end position="168"/>
    </location>
</feature>
<evidence type="ECO:0000313" key="3">
    <source>
        <dbReference type="EMBL" id="EXG79374.1"/>
    </source>
</evidence>
<feature type="transmembrane region" description="Helical" evidence="2">
    <location>
        <begin position="244"/>
        <end position="261"/>
    </location>
</feature>
<feature type="transmembrane region" description="Helical" evidence="2">
    <location>
        <begin position="180"/>
        <end position="199"/>
    </location>
</feature>
<dbReference type="RefSeq" id="WP_051569611.1">
    <property type="nucleotide sequence ID" value="NZ_KK073874.1"/>
</dbReference>
<feature type="transmembrane region" description="Helical" evidence="2">
    <location>
        <begin position="126"/>
        <end position="145"/>
    </location>
</feature>
<evidence type="ECO:0000313" key="4">
    <source>
        <dbReference type="Proteomes" id="UP000021053"/>
    </source>
</evidence>
<dbReference type="OrthoDB" id="5182988at2"/>
<evidence type="ECO:0000256" key="1">
    <source>
        <dbReference type="SAM" id="MobiDB-lite"/>
    </source>
</evidence>
<dbReference type="PANTHER" id="PTHR32196">
    <property type="entry name" value="ABC TRANSPORTER PERMEASE PROTEIN YPHD-RELATED-RELATED"/>
    <property type="match status" value="1"/>
</dbReference>
<keyword evidence="2" id="KW-0812">Transmembrane</keyword>
<feature type="region of interest" description="Disordered" evidence="1">
    <location>
        <begin position="1"/>
        <end position="54"/>
    </location>
</feature>
<dbReference type="GO" id="GO:0005886">
    <property type="term" value="C:plasma membrane"/>
    <property type="evidence" value="ECO:0007669"/>
    <property type="project" value="TreeGrafter"/>
</dbReference>
<dbReference type="EMBL" id="JFBT01000001">
    <property type="protein sequence ID" value="EXG79374.1"/>
    <property type="molecule type" value="Genomic_DNA"/>
</dbReference>
<evidence type="ECO:0000256" key="2">
    <source>
        <dbReference type="SAM" id="Phobius"/>
    </source>
</evidence>
<feature type="transmembrane region" description="Helical" evidence="2">
    <location>
        <begin position="372"/>
        <end position="392"/>
    </location>
</feature>
<feature type="transmembrane region" description="Helical" evidence="2">
    <location>
        <begin position="345"/>
        <end position="366"/>
    </location>
</feature>
<dbReference type="HOGENOM" id="CLU_811196_0_0_11"/>
<reference evidence="3 4" key="1">
    <citation type="submission" date="2013-07" db="EMBL/GenBank/DDBJ databases">
        <authorList>
            <consortium name="DOE Joint Genome Institute"/>
            <person name="Eisen J."/>
            <person name="Huntemann M."/>
            <person name="Han J."/>
            <person name="Chen A."/>
            <person name="Kyrpides N."/>
            <person name="Mavromatis K."/>
            <person name="Markowitz V."/>
            <person name="Palaniappan K."/>
            <person name="Ivanova N."/>
            <person name="Schaumberg A."/>
            <person name="Pati A."/>
            <person name="Liolios K."/>
            <person name="Nordberg H.P."/>
            <person name="Cantor M.N."/>
            <person name="Hua S.X."/>
            <person name="Woyke T."/>
        </authorList>
    </citation>
    <scope>NUCLEOTIDE SEQUENCE [LARGE SCALE GENOMIC DNA]</scope>
    <source>
        <strain evidence="3 4">DSM 44712</strain>
    </source>
</reference>
<keyword evidence="4" id="KW-1185">Reference proteome</keyword>
<keyword evidence="2" id="KW-1133">Transmembrane helix</keyword>
<protein>
    <submittedName>
        <fullName evidence="3">Permease component of ribose/xylose/arabinose/galactoside ABC-type transporter</fullName>
    </submittedName>
</protein>
<dbReference type="Proteomes" id="UP000021053">
    <property type="component" value="Unassembled WGS sequence"/>
</dbReference>
<comment type="caution">
    <text evidence="3">The sequence shown here is derived from an EMBL/GenBank/DDBJ whole genome shotgun (WGS) entry which is preliminary data.</text>
</comment>
<feature type="transmembrane region" description="Helical" evidence="2">
    <location>
        <begin position="282"/>
        <end position="307"/>
    </location>
</feature>